<dbReference type="EMBL" id="KZ293432">
    <property type="protein sequence ID" value="PBK68533.1"/>
    <property type="molecule type" value="Genomic_DNA"/>
</dbReference>
<protein>
    <submittedName>
        <fullName evidence="1">Uncharacterized protein</fullName>
    </submittedName>
</protein>
<keyword evidence="2" id="KW-1185">Reference proteome</keyword>
<organism evidence="1 2">
    <name type="scientific">Armillaria solidipes</name>
    <dbReference type="NCBI Taxonomy" id="1076256"/>
    <lineage>
        <taxon>Eukaryota</taxon>
        <taxon>Fungi</taxon>
        <taxon>Dikarya</taxon>
        <taxon>Basidiomycota</taxon>
        <taxon>Agaricomycotina</taxon>
        <taxon>Agaricomycetes</taxon>
        <taxon>Agaricomycetidae</taxon>
        <taxon>Agaricales</taxon>
        <taxon>Marasmiineae</taxon>
        <taxon>Physalacriaceae</taxon>
        <taxon>Armillaria</taxon>
    </lineage>
</organism>
<proteinExistence type="predicted"/>
<sequence>MWLLHPESASHDDKSKAVRAVSFATKANASSVPSFAMFAWDPLFRALPFHFFHCFSFEVDPSFPDPSSQSATICPRLPQPKHVTFGLYFFLWNRAASAVSPLEVLSFCRISS</sequence>
<evidence type="ECO:0000313" key="2">
    <source>
        <dbReference type="Proteomes" id="UP000218334"/>
    </source>
</evidence>
<dbReference type="AlphaFoldDB" id="A0A2H3BXB7"/>
<evidence type="ECO:0000313" key="1">
    <source>
        <dbReference type="EMBL" id="PBK68533.1"/>
    </source>
</evidence>
<dbReference type="Proteomes" id="UP000218334">
    <property type="component" value="Unassembled WGS sequence"/>
</dbReference>
<name>A0A2H3BXB7_9AGAR</name>
<reference evidence="2" key="1">
    <citation type="journal article" date="2017" name="Nat. Ecol. Evol.">
        <title>Genome expansion and lineage-specific genetic innovations in the forest pathogenic fungi Armillaria.</title>
        <authorList>
            <person name="Sipos G."/>
            <person name="Prasanna A.N."/>
            <person name="Walter M.C."/>
            <person name="O'Connor E."/>
            <person name="Balint B."/>
            <person name="Krizsan K."/>
            <person name="Kiss B."/>
            <person name="Hess J."/>
            <person name="Varga T."/>
            <person name="Slot J."/>
            <person name="Riley R."/>
            <person name="Boka B."/>
            <person name="Rigling D."/>
            <person name="Barry K."/>
            <person name="Lee J."/>
            <person name="Mihaltcheva S."/>
            <person name="LaButti K."/>
            <person name="Lipzen A."/>
            <person name="Waldron R."/>
            <person name="Moloney N.M."/>
            <person name="Sperisen C."/>
            <person name="Kredics L."/>
            <person name="Vagvoelgyi C."/>
            <person name="Patrignani A."/>
            <person name="Fitzpatrick D."/>
            <person name="Nagy I."/>
            <person name="Doyle S."/>
            <person name="Anderson J.B."/>
            <person name="Grigoriev I.V."/>
            <person name="Gueldener U."/>
            <person name="Muensterkoetter M."/>
            <person name="Nagy L.G."/>
        </authorList>
    </citation>
    <scope>NUCLEOTIDE SEQUENCE [LARGE SCALE GENOMIC DNA]</scope>
    <source>
        <strain evidence="2">28-4</strain>
    </source>
</reference>
<accession>A0A2H3BXB7</accession>
<gene>
    <name evidence="1" type="ORF">ARMSODRAFT_205648</name>
</gene>